<name>A0ABW4JES2_9BACL</name>
<dbReference type="InterPro" id="IPR050921">
    <property type="entry name" value="T4SS_GSP_E_ATPase"/>
</dbReference>
<keyword evidence="4" id="KW-1185">Reference proteome</keyword>
<dbReference type="SUPFAM" id="SSF52540">
    <property type="entry name" value="P-loop containing nucleoside triphosphate hydrolases"/>
    <property type="match status" value="1"/>
</dbReference>
<dbReference type="Gene3D" id="3.30.450.380">
    <property type="match status" value="1"/>
</dbReference>
<accession>A0ABW4JES2</accession>
<dbReference type="RefSeq" id="WP_377941934.1">
    <property type="nucleotide sequence ID" value="NZ_JBHUCX010000017.1"/>
</dbReference>
<dbReference type="EMBL" id="JBHUCX010000017">
    <property type="protein sequence ID" value="MFD1674151.1"/>
    <property type="molecule type" value="Genomic_DNA"/>
</dbReference>
<proteinExistence type="inferred from homology"/>
<comment type="similarity">
    <text evidence="1">Belongs to the GSP E family.</text>
</comment>
<dbReference type="InterPro" id="IPR001482">
    <property type="entry name" value="T2SS/T4SS_dom"/>
</dbReference>
<dbReference type="Proteomes" id="UP001597079">
    <property type="component" value="Unassembled WGS sequence"/>
</dbReference>
<evidence type="ECO:0000259" key="2">
    <source>
        <dbReference type="Pfam" id="PF00437"/>
    </source>
</evidence>
<evidence type="ECO:0000313" key="3">
    <source>
        <dbReference type="EMBL" id="MFD1674151.1"/>
    </source>
</evidence>
<evidence type="ECO:0000256" key="1">
    <source>
        <dbReference type="ARBA" id="ARBA00006611"/>
    </source>
</evidence>
<gene>
    <name evidence="3" type="ORF">ACFSB2_05420</name>
</gene>
<reference evidence="4" key="1">
    <citation type="journal article" date="2019" name="Int. J. Syst. Evol. Microbiol.">
        <title>The Global Catalogue of Microorganisms (GCM) 10K type strain sequencing project: providing services to taxonomists for standard genome sequencing and annotation.</title>
        <authorList>
            <consortium name="The Broad Institute Genomics Platform"/>
            <consortium name="The Broad Institute Genome Sequencing Center for Infectious Disease"/>
            <person name="Wu L."/>
            <person name="Ma J."/>
        </authorList>
    </citation>
    <scope>NUCLEOTIDE SEQUENCE [LARGE SCALE GENOMIC DNA]</scope>
    <source>
        <strain evidence="4">CGMCC 1.12286</strain>
    </source>
</reference>
<organism evidence="3 4">
    <name type="scientific">Alicyclobacillus fodiniaquatilis</name>
    <dbReference type="NCBI Taxonomy" id="1661150"/>
    <lineage>
        <taxon>Bacteria</taxon>
        <taxon>Bacillati</taxon>
        <taxon>Bacillota</taxon>
        <taxon>Bacilli</taxon>
        <taxon>Bacillales</taxon>
        <taxon>Alicyclobacillaceae</taxon>
        <taxon>Alicyclobacillus</taxon>
    </lineage>
</organism>
<dbReference type="Pfam" id="PF00437">
    <property type="entry name" value="T2SSE"/>
    <property type="match status" value="1"/>
</dbReference>
<dbReference type="InterPro" id="IPR027417">
    <property type="entry name" value="P-loop_NTPase"/>
</dbReference>
<dbReference type="Gene3D" id="3.40.50.300">
    <property type="entry name" value="P-loop containing nucleotide triphosphate hydrolases"/>
    <property type="match status" value="1"/>
</dbReference>
<comment type="caution">
    <text evidence="3">The sequence shown here is derived from an EMBL/GenBank/DDBJ whole genome shotgun (WGS) entry which is preliminary data.</text>
</comment>
<evidence type="ECO:0000313" key="4">
    <source>
        <dbReference type="Proteomes" id="UP001597079"/>
    </source>
</evidence>
<feature type="domain" description="Bacterial type II secretion system protein E" evidence="2">
    <location>
        <begin position="171"/>
        <end position="362"/>
    </location>
</feature>
<sequence length="475" mass="54642">MATVSELFQPIFVPSAFITSLQGNRVHGASDHGFKKLCDTFDDYLDTLHDRKGDDYLERQHGAIVGDVAAKSYFIDEIHNFLRARPEFQQVGFPTHYPNLAEAIFQQVLGFGPLSIWFQNPTEAAHVIGTKILFQRSGSNRKEIQSFRFESLDQVYQLIRSITLWDPLTQVSATTKWTEVNMLDGTRVTIIVPPLSSYPMLIFRQYPFKSFTFEHEAQRKTIDTASTRLWKILSRLMLNTVVTGFRGSGKTTFLKVIYGARDEDMTVITVERDTFEIRLDEAFPERAGYILPVRPSLDMMTDLFAVFLRADAHYIIVPEMRSGEIEIVLRSKERGNGYLVTYHGQDIPYLPAEMARLSLERFPSRDYQSELIRAAKSLDVAVWMDELPNGRKVVLGVYAFSYSEETGDIEVVPWVVYDRQSETWSYSDYIPAPMAAKLQNLYPELFESFQRELKRLSTNHKSDAQIKRLNIKEAM</sequence>
<protein>
    <submittedName>
        <fullName evidence="3">ATPase, T2SS/T4P/T4SS family</fullName>
    </submittedName>
</protein>
<dbReference type="PANTHER" id="PTHR30486">
    <property type="entry name" value="TWITCHING MOTILITY PROTEIN PILT"/>
    <property type="match status" value="1"/>
</dbReference>
<dbReference type="PANTHER" id="PTHR30486:SF6">
    <property type="entry name" value="TYPE IV PILUS RETRACTATION ATPASE PILT"/>
    <property type="match status" value="1"/>
</dbReference>